<keyword evidence="3" id="KW-0234">DNA repair</keyword>
<dbReference type="Proteomes" id="UP000267821">
    <property type="component" value="Unassembled WGS sequence"/>
</dbReference>
<evidence type="ECO:0000313" key="5">
    <source>
        <dbReference type="EMBL" id="RPB25904.1"/>
    </source>
</evidence>
<evidence type="ECO:0000256" key="2">
    <source>
        <dbReference type="ARBA" id="ARBA00022763"/>
    </source>
</evidence>
<keyword evidence="6" id="KW-1185">Reference proteome</keyword>
<feature type="compositionally biased region" description="Low complexity" evidence="4">
    <location>
        <begin position="21"/>
        <end position="63"/>
    </location>
</feature>
<comment type="similarity">
    <text evidence="1">Belongs to the SWI5/SAE3 family.</text>
</comment>
<protein>
    <submittedName>
        <fullName evidence="5">Uncharacterized protein</fullName>
    </submittedName>
</protein>
<dbReference type="GO" id="GO:0010772">
    <property type="term" value="P:meiotic DNA recombinase assembly involved in reciprocal meiotic recombination"/>
    <property type="evidence" value="ECO:0007669"/>
    <property type="project" value="TreeGrafter"/>
</dbReference>
<dbReference type="Gene3D" id="1.20.5.170">
    <property type="match status" value="1"/>
</dbReference>
<reference evidence="5 6" key="1">
    <citation type="journal article" date="2018" name="Nat. Ecol. Evol.">
        <title>Pezizomycetes genomes reveal the molecular basis of ectomycorrhizal truffle lifestyle.</title>
        <authorList>
            <person name="Murat C."/>
            <person name="Payen T."/>
            <person name="Noel B."/>
            <person name="Kuo A."/>
            <person name="Morin E."/>
            <person name="Chen J."/>
            <person name="Kohler A."/>
            <person name="Krizsan K."/>
            <person name="Balestrini R."/>
            <person name="Da Silva C."/>
            <person name="Montanini B."/>
            <person name="Hainaut M."/>
            <person name="Levati E."/>
            <person name="Barry K.W."/>
            <person name="Belfiori B."/>
            <person name="Cichocki N."/>
            <person name="Clum A."/>
            <person name="Dockter R.B."/>
            <person name="Fauchery L."/>
            <person name="Guy J."/>
            <person name="Iotti M."/>
            <person name="Le Tacon F."/>
            <person name="Lindquist E.A."/>
            <person name="Lipzen A."/>
            <person name="Malagnac F."/>
            <person name="Mello A."/>
            <person name="Molinier V."/>
            <person name="Miyauchi S."/>
            <person name="Poulain J."/>
            <person name="Riccioni C."/>
            <person name="Rubini A."/>
            <person name="Sitrit Y."/>
            <person name="Splivallo R."/>
            <person name="Traeger S."/>
            <person name="Wang M."/>
            <person name="Zifcakova L."/>
            <person name="Wipf D."/>
            <person name="Zambonelli A."/>
            <person name="Paolocci F."/>
            <person name="Nowrousian M."/>
            <person name="Ottonello S."/>
            <person name="Baldrian P."/>
            <person name="Spatafora J.W."/>
            <person name="Henrissat B."/>
            <person name="Nagy L.G."/>
            <person name="Aury J.M."/>
            <person name="Wincker P."/>
            <person name="Grigoriev I.V."/>
            <person name="Bonfante P."/>
            <person name="Martin F.M."/>
        </authorList>
    </citation>
    <scope>NUCLEOTIDE SEQUENCE [LARGE SCALE GENOMIC DNA]</scope>
    <source>
        <strain evidence="5 6">ATCC MYA-4762</strain>
    </source>
</reference>
<dbReference type="GO" id="GO:0000709">
    <property type="term" value="P:meiotic joint molecule formation"/>
    <property type="evidence" value="ECO:0007669"/>
    <property type="project" value="TreeGrafter"/>
</dbReference>
<dbReference type="OrthoDB" id="255837at2759"/>
<dbReference type="PANTHER" id="PTHR28529">
    <property type="entry name" value="DNA REPAIR PROTEIN SWI5 HOMOLOG"/>
    <property type="match status" value="1"/>
</dbReference>
<feature type="compositionally biased region" description="Polar residues" evidence="4">
    <location>
        <begin position="1"/>
        <end position="20"/>
    </location>
</feature>
<dbReference type="STRING" id="1051890.A0A3N4LSL1"/>
<gene>
    <name evidence="5" type="ORF">L211DRAFT_874268</name>
</gene>
<dbReference type="InterPro" id="IPR010760">
    <property type="entry name" value="DNA-repair_Swi5"/>
</dbReference>
<dbReference type="EMBL" id="ML121536">
    <property type="protein sequence ID" value="RPB25904.1"/>
    <property type="molecule type" value="Genomic_DNA"/>
</dbReference>
<accession>A0A3N4LSL1</accession>
<dbReference type="PANTHER" id="PTHR28529:SF2">
    <property type="entry name" value="DNA REPAIR PROTEIN SWI5 HOMOLOG"/>
    <property type="match status" value="1"/>
</dbReference>
<dbReference type="AlphaFoldDB" id="A0A3N4LSL1"/>
<organism evidence="5 6">
    <name type="scientific">Terfezia boudieri ATCC MYA-4762</name>
    <dbReference type="NCBI Taxonomy" id="1051890"/>
    <lineage>
        <taxon>Eukaryota</taxon>
        <taxon>Fungi</taxon>
        <taxon>Dikarya</taxon>
        <taxon>Ascomycota</taxon>
        <taxon>Pezizomycotina</taxon>
        <taxon>Pezizomycetes</taxon>
        <taxon>Pezizales</taxon>
        <taxon>Pezizaceae</taxon>
        <taxon>Terfezia</taxon>
    </lineage>
</organism>
<dbReference type="InParanoid" id="A0A3N4LSL1"/>
<evidence type="ECO:0000256" key="1">
    <source>
        <dbReference type="ARBA" id="ARBA00008060"/>
    </source>
</evidence>
<name>A0A3N4LSL1_9PEZI</name>
<dbReference type="GO" id="GO:0034974">
    <property type="term" value="C:Swi5-Swi2 complex"/>
    <property type="evidence" value="ECO:0007669"/>
    <property type="project" value="TreeGrafter"/>
</dbReference>
<evidence type="ECO:0000256" key="4">
    <source>
        <dbReference type="SAM" id="MobiDB-lite"/>
    </source>
</evidence>
<proteinExistence type="inferred from homology"/>
<feature type="compositionally biased region" description="Basic and acidic residues" evidence="4">
    <location>
        <begin position="64"/>
        <end position="74"/>
    </location>
</feature>
<evidence type="ECO:0000313" key="6">
    <source>
        <dbReference type="Proteomes" id="UP000267821"/>
    </source>
</evidence>
<feature type="region of interest" description="Disordered" evidence="4">
    <location>
        <begin position="1"/>
        <end position="75"/>
    </location>
</feature>
<sequence length="200" mass="22048">MGSTDDPSSVRSTIPTQDNLSNSVPPRPTSSSRGPTATPSSSIPISSSTASTVTPSSSIPSASDPEKKQARDQRVVSLKSQVEYLQKQLDEVIVNQDEVNSKLKDPTNPEATVKRHIKTLHEFNEIRDIAQGLIGLPITNQPWIFLFQTDDPWGDQIAESRGVRVHDVYPGRYTESIYLREANANYFCQLGTEFGLDSDD</sequence>
<evidence type="ECO:0000256" key="3">
    <source>
        <dbReference type="ARBA" id="ARBA00023204"/>
    </source>
</evidence>
<keyword evidence="2" id="KW-0227">DNA damage</keyword>
<dbReference type="Pfam" id="PF07061">
    <property type="entry name" value="Swi5"/>
    <property type="match status" value="1"/>
</dbReference>
<dbReference type="GO" id="GO:0032798">
    <property type="term" value="C:Swi5-Sfr1 complex"/>
    <property type="evidence" value="ECO:0007669"/>
    <property type="project" value="TreeGrafter"/>
</dbReference>